<dbReference type="VEuPathDB" id="TriTrypDB:ECC02_008829"/>
<gene>
    <name evidence="4" type="ORF">C4B63_122g18</name>
</gene>
<dbReference type="Pfam" id="PF00887">
    <property type="entry name" value="ACBP"/>
    <property type="match status" value="1"/>
</dbReference>
<dbReference type="VEuPathDB" id="TriTrypDB:TCSYLVIO_006543"/>
<evidence type="ECO:0000256" key="2">
    <source>
        <dbReference type="ARBA" id="ARBA00023121"/>
    </source>
</evidence>
<organism evidence="4 5">
    <name type="scientific">Trypanosoma cruzi</name>
    <dbReference type="NCBI Taxonomy" id="5693"/>
    <lineage>
        <taxon>Eukaryota</taxon>
        <taxon>Discoba</taxon>
        <taxon>Euglenozoa</taxon>
        <taxon>Kinetoplastea</taxon>
        <taxon>Metakinetoplastina</taxon>
        <taxon>Trypanosomatida</taxon>
        <taxon>Trypanosomatidae</taxon>
        <taxon>Trypanosoma</taxon>
        <taxon>Schizotrypanum</taxon>
    </lineage>
</organism>
<dbReference type="VEuPathDB" id="TriTrypDB:BCY84_04719"/>
<reference evidence="4 5" key="1">
    <citation type="journal article" date="2018" name="Microb. Genom.">
        <title>Expanding an expanded genome: long-read sequencing of Trypanosoma cruzi.</title>
        <authorList>
            <person name="Berna L."/>
            <person name="Rodriguez M."/>
            <person name="Chiribao M.L."/>
            <person name="Parodi-Talice A."/>
            <person name="Pita S."/>
            <person name="Rijo G."/>
            <person name="Alvarez-Valin F."/>
            <person name="Robello C."/>
        </authorList>
    </citation>
    <scope>NUCLEOTIDE SEQUENCE [LARGE SCALE GENOMIC DNA]</scope>
    <source>
        <strain evidence="4 5">Dm28c</strain>
    </source>
</reference>
<feature type="domain" description="ACB" evidence="3">
    <location>
        <begin position="663"/>
        <end position="748"/>
    </location>
</feature>
<dbReference type="Proteomes" id="UP000246121">
    <property type="component" value="Unassembled WGS sequence"/>
</dbReference>
<dbReference type="VEuPathDB" id="TriTrypDB:TCDM_08242"/>
<name>A0A2V2UUB9_TRYCR</name>
<accession>A0A2V2UUB9</accession>
<dbReference type="InterPro" id="IPR014352">
    <property type="entry name" value="FERM/acyl-CoA-bd_prot_sf"/>
</dbReference>
<dbReference type="InterPro" id="IPR000582">
    <property type="entry name" value="Acyl-CoA-binding_protein"/>
</dbReference>
<comment type="similarity">
    <text evidence="1">Belongs to the ACBP family.</text>
</comment>
<dbReference type="PANTHER" id="PTHR23310">
    <property type="entry name" value="ACYL-COA-BINDING PROTEIN, ACBP"/>
    <property type="match status" value="1"/>
</dbReference>
<dbReference type="GO" id="GO:0006631">
    <property type="term" value="P:fatty acid metabolic process"/>
    <property type="evidence" value="ECO:0007669"/>
    <property type="project" value="TreeGrafter"/>
</dbReference>
<dbReference type="VEuPathDB" id="TriTrypDB:TcG_06134"/>
<dbReference type="VEuPathDB" id="TriTrypDB:TcBrA4_0109830"/>
<evidence type="ECO:0000256" key="1">
    <source>
        <dbReference type="ARBA" id="ARBA00005567"/>
    </source>
</evidence>
<evidence type="ECO:0000313" key="4">
    <source>
        <dbReference type="EMBL" id="PWU86418.1"/>
    </source>
</evidence>
<dbReference type="VEuPathDB" id="TriTrypDB:TcCLB.511555.90"/>
<dbReference type="PANTHER" id="PTHR23310:SF62">
    <property type="entry name" value="ACYL-COA BINDING PROTEIN 1, ISOFORM A"/>
    <property type="match status" value="1"/>
</dbReference>
<dbReference type="VEuPathDB" id="TriTrypDB:TcCLB.506621.60"/>
<evidence type="ECO:0000259" key="3">
    <source>
        <dbReference type="PROSITE" id="PS51228"/>
    </source>
</evidence>
<keyword evidence="2" id="KW-0446">Lipid-binding</keyword>
<dbReference type="GO" id="GO:0000062">
    <property type="term" value="F:fatty-acyl-CoA binding"/>
    <property type="evidence" value="ECO:0007669"/>
    <property type="project" value="InterPro"/>
</dbReference>
<sequence length="751" mass="83387">MLMWTHRWHMREPVTFLLCTPDGQPADAAAYLDGICRMLQTENCVDAALERVYRPLLVYVSLLDDPDADPTNTDDGMEALPDEWSLLHLALVMEHAEAVRALLNFHQKHAFTVLENVLNENNRMILAKLASDDTAKASFAEEGSSSTDAGHLPCKIMECQVRKELGGTVVLFDQEASDTENCSLVCSVACVTTALKPLLKCLLYERSHSNGKDTNAEEEGPAFGFATRMVQAHCDALPEFCVRLPSLIVECDTLYELCHGDLVTLCDILEICCGLLLPVVHGKRMEVAGSSSRGGGKNATSREVSHDVGLPRGFHPQQATLPPFMLSCKPQEHQQLAFLVTWTNYRQKASLESKPPGSARKDHEANVLSDFQMTLWNLKKSGQMISSNHLWSGILFVLSRLFSANCSLERFLDIIEQDDFVSCSDGMPVTFIAAIVAGAAVAAFLTNLNYVQLLSKKVEVLLVDVPGEFSPLRAYLFSQPATHAERFEELWLAETPFSPAKKFESRVEMFYWALVEMVLLSAEKRWGTAVALVGSDKTEKTQHFLQDWLSMCQKFFFSLRDRPLTCPQRRAMLRSCAEGEVSAGATPTDIDNATEDDESPALQRVCEQMRLRLQRGATTLQAIYTSLYPEEAGEGKTTGVGGGVCEEEVEEDGTGRKMAQNSIRDDFEAAQVLFSATAKHVGDTTKLKFYGLYKQATIGDVNVPKPWMMDLVGRAKWEAWNELKGMSSDEAMRRYIGELRTLHTSSTGTNP</sequence>
<dbReference type="Gene3D" id="1.20.80.10">
    <property type="match status" value="1"/>
</dbReference>
<dbReference type="PRINTS" id="PR00689">
    <property type="entry name" value="ACOABINDINGP"/>
</dbReference>
<dbReference type="VEuPathDB" id="TriTrypDB:TcYC6_0036990"/>
<dbReference type="VEuPathDB" id="TriTrypDB:TcCL_ESM06805"/>
<dbReference type="EMBL" id="PRFA01000122">
    <property type="protein sequence ID" value="PWU86418.1"/>
    <property type="molecule type" value="Genomic_DNA"/>
</dbReference>
<dbReference type="VEuPathDB" id="TriTrypDB:C3747_16g244"/>
<proteinExistence type="inferred from homology"/>
<evidence type="ECO:0000313" key="5">
    <source>
        <dbReference type="Proteomes" id="UP000246121"/>
    </source>
</evidence>
<dbReference type="PROSITE" id="PS51228">
    <property type="entry name" value="ACB_2"/>
    <property type="match status" value="1"/>
</dbReference>
<dbReference type="SMR" id="A0A2V2UUB9"/>
<dbReference type="VEuPathDB" id="TriTrypDB:Tc_MARK_5268"/>
<comment type="caution">
    <text evidence="4">The sequence shown here is derived from an EMBL/GenBank/DDBJ whole genome shotgun (WGS) entry which is preliminary data.</text>
</comment>
<dbReference type="VEuPathDB" id="TriTrypDB:C4B63_122g18"/>
<protein>
    <submittedName>
        <fullName evidence="4">Putative acyl-CoA binding protein</fullName>
    </submittedName>
</protein>
<dbReference type="AlphaFoldDB" id="A0A2V2UUB9"/>
<dbReference type="InterPro" id="IPR035984">
    <property type="entry name" value="Acyl-CoA-binding_sf"/>
</dbReference>
<dbReference type="SUPFAM" id="SSF47027">
    <property type="entry name" value="Acyl-CoA binding protein"/>
    <property type="match status" value="1"/>
</dbReference>